<dbReference type="Proteomes" id="UP000695022">
    <property type="component" value="Unplaced"/>
</dbReference>
<keyword evidence="3 6" id="KW-1133">Transmembrane helix</keyword>
<keyword evidence="2 6" id="KW-0812">Transmembrane</keyword>
<gene>
    <name evidence="9" type="primary">LOC106810063</name>
</gene>
<keyword evidence="8" id="KW-1185">Reference proteome</keyword>
<sequence length="489" mass="55140">MKPTRGAQVKLEDLMGAIGDPGRYQIGIYVLLCLNYMPVAFNHLGMVFFGAIPTHHCKIGADRLALPLNESIPIKVVKGHNVVDSCNMYVNGSSSVEACTDGWQYATYPGNPPESTIATEWDLVCDDKYKTPLATTLYFIGVMIGAVVYGALGDWIGRKKTLLFCLAKYFIFGIGLHFVKNYVQFTVVRVFIGTAMQGIQTSSYVLFAEMFLPKYRTYVGTLYEPFWAVGVMWLALIAWLLKDWRWIQLALVLPTVLTISYYWIIPESLRWLLLKNRHEQAQSQIRTACKFNKIPYPDIDTRNVVLPGIQTQESKTYTPFDLVRTPVIRRNALISFYVWFSVSCVYYGLSLSTSSWKGNKYLIFGLSGLGELPAYLLAVYILHRFGRKWPLCVYLTVAGVGCILSVTLPITTRATYVKASAMLTSRCCLEMGDAENYRFPALVKAAKNMLMVHGISIPKRKRSDVDRSVGHWGDADPERKDSGIRKHAL</sequence>
<feature type="transmembrane region" description="Helical" evidence="6">
    <location>
        <begin position="161"/>
        <end position="179"/>
    </location>
</feature>
<dbReference type="Gene3D" id="1.20.1250.20">
    <property type="entry name" value="MFS general substrate transporter like domains"/>
    <property type="match status" value="1"/>
</dbReference>
<dbReference type="PROSITE" id="PS50850">
    <property type="entry name" value="MFS"/>
    <property type="match status" value="1"/>
</dbReference>
<feature type="transmembrane region" description="Helical" evidence="6">
    <location>
        <begin position="133"/>
        <end position="152"/>
    </location>
</feature>
<reference evidence="9" key="1">
    <citation type="submission" date="2025-08" db="UniProtKB">
        <authorList>
            <consortium name="RefSeq"/>
        </authorList>
    </citation>
    <scope>IDENTIFICATION</scope>
</reference>
<feature type="transmembrane region" description="Helical" evidence="6">
    <location>
        <begin position="246"/>
        <end position="265"/>
    </location>
</feature>
<dbReference type="InterPro" id="IPR036259">
    <property type="entry name" value="MFS_trans_sf"/>
</dbReference>
<evidence type="ECO:0000256" key="6">
    <source>
        <dbReference type="SAM" id="Phobius"/>
    </source>
</evidence>
<accession>A0ABM1E9E2</accession>
<evidence type="ECO:0000256" key="1">
    <source>
        <dbReference type="ARBA" id="ARBA00004141"/>
    </source>
</evidence>
<organism evidence="8 9">
    <name type="scientific">Priapulus caudatus</name>
    <name type="common">Priapulid worm</name>
    <dbReference type="NCBI Taxonomy" id="37621"/>
    <lineage>
        <taxon>Eukaryota</taxon>
        <taxon>Metazoa</taxon>
        <taxon>Ecdysozoa</taxon>
        <taxon>Scalidophora</taxon>
        <taxon>Priapulida</taxon>
        <taxon>Priapulimorpha</taxon>
        <taxon>Priapulimorphida</taxon>
        <taxon>Priapulidae</taxon>
        <taxon>Priapulus</taxon>
    </lineage>
</organism>
<evidence type="ECO:0000313" key="9">
    <source>
        <dbReference type="RefSeq" id="XP_014668813.1"/>
    </source>
</evidence>
<feature type="transmembrane region" description="Helical" evidence="6">
    <location>
        <begin position="389"/>
        <end position="410"/>
    </location>
</feature>
<dbReference type="InterPro" id="IPR005828">
    <property type="entry name" value="MFS_sugar_transport-like"/>
</dbReference>
<protein>
    <submittedName>
        <fullName evidence="9">Organic cation transporter protein-like</fullName>
    </submittedName>
</protein>
<evidence type="ECO:0000259" key="7">
    <source>
        <dbReference type="PROSITE" id="PS50850"/>
    </source>
</evidence>
<evidence type="ECO:0000256" key="5">
    <source>
        <dbReference type="SAM" id="MobiDB-lite"/>
    </source>
</evidence>
<dbReference type="SUPFAM" id="SSF103473">
    <property type="entry name" value="MFS general substrate transporter"/>
    <property type="match status" value="1"/>
</dbReference>
<evidence type="ECO:0000256" key="3">
    <source>
        <dbReference type="ARBA" id="ARBA00022989"/>
    </source>
</evidence>
<comment type="subcellular location">
    <subcellularLocation>
        <location evidence="1">Membrane</location>
        <topology evidence="1">Multi-pass membrane protein</topology>
    </subcellularLocation>
</comment>
<feature type="transmembrane region" description="Helical" evidence="6">
    <location>
        <begin position="361"/>
        <end position="382"/>
    </location>
</feature>
<name>A0ABM1E9E2_PRICU</name>
<feature type="transmembrane region" description="Helical" evidence="6">
    <location>
        <begin position="219"/>
        <end position="240"/>
    </location>
</feature>
<feature type="region of interest" description="Disordered" evidence="5">
    <location>
        <begin position="466"/>
        <end position="489"/>
    </location>
</feature>
<feature type="transmembrane region" description="Helical" evidence="6">
    <location>
        <begin position="332"/>
        <end position="349"/>
    </location>
</feature>
<evidence type="ECO:0000313" key="8">
    <source>
        <dbReference type="Proteomes" id="UP000695022"/>
    </source>
</evidence>
<feature type="transmembrane region" description="Helical" evidence="6">
    <location>
        <begin position="185"/>
        <end position="207"/>
    </location>
</feature>
<dbReference type="InterPro" id="IPR020846">
    <property type="entry name" value="MFS_dom"/>
</dbReference>
<evidence type="ECO:0000256" key="4">
    <source>
        <dbReference type="ARBA" id="ARBA00023136"/>
    </source>
</evidence>
<dbReference type="RefSeq" id="XP_014668813.1">
    <property type="nucleotide sequence ID" value="XM_014813327.1"/>
</dbReference>
<dbReference type="GeneID" id="106810063"/>
<dbReference type="Pfam" id="PF00083">
    <property type="entry name" value="Sugar_tr"/>
    <property type="match status" value="1"/>
</dbReference>
<evidence type="ECO:0000256" key="2">
    <source>
        <dbReference type="ARBA" id="ARBA00022692"/>
    </source>
</evidence>
<dbReference type="PANTHER" id="PTHR24064">
    <property type="entry name" value="SOLUTE CARRIER FAMILY 22 MEMBER"/>
    <property type="match status" value="1"/>
</dbReference>
<proteinExistence type="predicted"/>
<keyword evidence="4 6" id="KW-0472">Membrane</keyword>
<feature type="domain" description="Major facilitator superfamily (MFS) profile" evidence="7">
    <location>
        <begin position="90"/>
        <end position="489"/>
    </location>
</feature>